<dbReference type="EMBL" id="VNIB01000002">
    <property type="protein sequence ID" value="TYO99627.1"/>
    <property type="molecule type" value="Genomic_DNA"/>
</dbReference>
<dbReference type="RefSeq" id="WP_148894901.1">
    <property type="nucleotide sequence ID" value="NZ_VNIB01000002.1"/>
</dbReference>
<dbReference type="NCBIfam" id="TIGR01977">
    <property type="entry name" value="am_tr_V_EF2568"/>
    <property type="match status" value="1"/>
</dbReference>
<keyword evidence="4" id="KW-0663">Pyridoxal phosphate</keyword>
<dbReference type="InterPro" id="IPR010969">
    <property type="entry name" value="Cys_dSase-rel_unknwn_funct"/>
</dbReference>
<dbReference type="PIRSF" id="PIRSF005572">
    <property type="entry name" value="NifS"/>
    <property type="match status" value="1"/>
</dbReference>
<comment type="cofactor">
    <cofactor evidence="1">
        <name>pyridoxal 5'-phosphate</name>
        <dbReference type="ChEBI" id="CHEBI:597326"/>
    </cofactor>
</comment>
<dbReference type="OrthoDB" id="9808002at2"/>
<evidence type="ECO:0000313" key="8">
    <source>
        <dbReference type="Proteomes" id="UP000324159"/>
    </source>
</evidence>
<dbReference type="AlphaFoldDB" id="A0A5D3WKT5"/>
<reference evidence="7 8" key="1">
    <citation type="submission" date="2019-07" db="EMBL/GenBank/DDBJ databases">
        <title>Genomic Encyclopedia of Type Strains, Phase IV (KMG-IV): sequencing the most valuable type-strain genomes for metagenomic binning, comparative biology and taxonomic classification.</title>
        <authorList>
            <person name="Goeker M."/>
        </authorList>
    </citation>
    <scope>NUCLEOTIDE SEQUENCE [LARGE SCALE GENOMIC DNA]</scope>
    <source>
        <strain evidence="7 8">SS015</strain>
    </source>
</reference>
<dbReference type="PANTHER" id="PTHR43586:SF4">
    <property type="entry name" value="ISOPENICILLIN N EPIMERASE"/>
    <property type="match status" value="1"/>
</dbReference>
<evidence type="ECO:0000256" key="3">
    <source>
        <dbReference type="ARBA" id="ARBA00012239"/>
    </source>
</evidence>
<dbReference type="Pfam" id="PF00266">
    <property type="entry name" value="Aminotran_5"/>
    <property type="match status" value="1"/>
</dbReference>
<dbReference type="GO" id="GO:0031071">
    <property type="term" value="F:cysteine desulfurase activity"/>
    <property type="evidence" value="ECO:0007669"/>
    <property type="project" value="UniProtKB-EC"/>
</dbReference>
<dbReference type="PANTHER" id="PTHR43586">
    <property type="entry name" value="CYSTEINE DESULFURASE"/>
    <property type="match status" value="1"/>
</dbReference>
<organism evidence="7 8">
    <name type="scientific">Geothermobacter ehrlichii</name>
    <dbReference type="NCBI Taxonomy" id="213224"/>
    <lineage>
        <taxon>Bacteria</taxon>
        <taxon>Pseudomonadati</taxon>
        <taxon>Thermodesulfobacteriota</taxon>
        <taxon>Desulfuromonadia</taxon>
        <taxon>Desulfuromonadales</taxon>
        <taxon>Geothermobacteraceae</taxon>
        <taxon>Geothermobacter</taxon>
    </lineage>
</organism>
<dbReference type="InterPro" id="IPR000192">
    <property type="entry name" value="Aminotrans_V_dom"/>
</dbReference>
<evidence type="ECO:0000256" key="2">
    <source>
        <dbReference type="ARBA" id="ARBA00010447"/>
    </source>
</evidence>
<evidence type="ECO:0000256" key="1">
    <source>
        <dbReference type="ARBA" id="ARBA00001933"/>
    </source>
</evidence>
<evidence type="ECO:0000256" key="5">
    <source>
        <dbReference type="ARBA" id="ARBA00050776"/>
    </source>
</evidence>
<keyword evidence="8" id="KW-1185">Reference proteome</keyword>
<comment type="similarity">
    <text evidence="2">Belongs to the class-V pyridoxal-phosphate-dependent aminotransferase family. Csd subfamily.</text>
</comment>
<dbReference type="InterPro" id="IPR015422">
    <property type="entry name" value="PyrdxlP-dep_Trfase_small"/>
</dbReference>
<evidence type="ECO:0000259" key="6">
    <source>
        <dbReference type="Pfam" id="PF00266"/>
    </source>
</evidence>
<protein>
    <recommendedName>
        <fullName evidence="3">cysteine desulfurase</fullName>
        <ecNumber evidence="3">2.8.1.7</ecNumber>
    </recommendedName>
</protein>
<dbReference type="InterPro" id="IPR016454">
    <property type="entry name" value="Cysteine_dSase"/>
</dbReference>
<dbReference type="InterPro" id="IPR015421">
    <property type="entry name" value="PyrdxlP-dep_Trfase_major"/>
</dbReference>
<comment type="caution">
    <text evidence="7">The sequence shown here is derived from an EMBL/GenBank/DDBJ whole genome shotgun (WGS) entry which is preliminary data.</text>
</comment>
<dbReference type="Proteomes" id="UP000324159">
    <property type="component" value="Unassembled WGS sequence"/>
</dbReference>
<gene>
    <name evidence="7" type="ORF">EDC39_102150</name>
</gene>
<dbReference type="Gene3D" id="3.90.1150.10">
    <property type="entry name" value="Aspartate Aminotransferase, domain 1"/>
    <property type="match status" value="1"/>
</dbReference>
<dbReference type="EC" id="2.8.1.7" evidence="3"/>
<evidence type="ECO:0000313" key="7">
    <source>
        <dbReference type="EMBL" id="TYO99627.1"/>
    </source>
</evidence>
<proteinExistence type="inferred from homology"/>
<dbReference type="InterPro" id="IPR015424">
    <property type="entry name" value="PyrdxlP-dep_Trfase"/>
</dbReference>
<dbReference type="Gene3D" id="3.40.640.10">
    <property type="entry name" value="Type I PLP-dependent aspartate aminotransferase-like (Major domain)"/>
    <property type="match status" value="1"/>
</dbReference>
<comment type="catalytic activity">
    <reaction evidence="5">
        <text>(sulfur carrier)-H + L-cysteine = (sulfur carrier)-SH + L-alanine</text>
        <dbReference type="Rhea" id="RHEA:43892"/>
        <dbReference type="Rhea" id="RHEA-COMP:14737"/>
        <dbReference type="Rhea" id="RHEA-COMP:14739"/>
        <dbReference type="ChEBI" id="CHEBI:29917"/>
        <dbReference type="ChEBI" id="CHEBI:35235"/>
        <dbReference type="ChEBI" id="CHEBI:57972"/>
        <dbReference type="ChEBI" id="CHEBI:64428"/>
        <dbReference type="EC" id="2.8.1.7"/>
    </reaction>
</comment>
<evidence type="ECO:0000256" key="4">
    <source>
        <dbReference type="ARBA" id="ARBA00022898"/>
    </source>
</evidence>
<name>A0A5D3WKT5_9BACT</name>
<sequence length="381" mass="40404">MAIYLDNAATSFPKPDAVCEAVGWTLKNAGGNPGRGGHGFSLEAGRVLFEARETVARFFGVADSERIALLSSATEAINLALFGWLRPGDRVLTTRMEHNAVSRPLNALADRGVQVVRLPCDADGRLSLDALRREAGVGARLMVLCHCSNVTGTLQPLEEIVDICNRYRIPVLVDAAQSAGHFPLDIGRLGVDMLAAPGHKGLLGPAGTGFLYLRPGIELQPLIYGGTGINSTAKQMPEQMPERFEAGTRNVPGLAGLAAGIRYLETAGPQLVEARLSALTGQLLEGLAGIGGVKVFGPGPEEKRGSVVSFVVEGRDPAEFAFRLDREFAICCRAGLHCAPDAHRTIGSYPEGTVRLSPGPLTTQDEIGQALEAVRALARIR</sequence>
<dbReference type="SUPFAM" id="SSF53383">
    <property type="entry name" value="PLP-dependent transferases"/>
    <property type="match status" value="1"/>
</dbReference>
<feature type="domain" description="Aminotransferase class V" evidence="6">
    <location>
        <begin position="3"/>
        <end position="367"/>
    </location>
</feature>
<accession>A0A5D3WKT5</accession>